<accession>A0ABP8ZJJ7</accession>
<keyword evidence="3" id="KW-1185">Reference proteome</keyword>
<keyword evidence="1" id="KW-0812">Transmembrane</keyword>
<sequence>MWFAGQAVLLVLVVPYGYMERDLTPFQLGLLFAVAVLGALLGAVTSTAVGLRLGGGEAGRGGAIVCSHSVNALGVETFRQARTPDELQAHTNTTLRSLNRAVIVVVSPGAGLLTDRVGLRPVLAAAVAIFCASALTLAIQPHLDVTVAPPAVPAGWCQWGCRVCWACRVSQS</sequence>
<gene>
    <name evidence="2" type="ORF">GCM10023350_49440</name>
</gene>
<name>A0ABP8ZJJ7_9ACTN</name>
<feature type="transmembrane region" description="Helical" evidence="1">
    <location>
        <begin position="29"/>
        <end position="51"/>
    </location>
</feature>
<evidence type="ECO:0000256" key="1">
    <source>
        <dbReference type="SAM" id="Phobius"/>
    </source>
</evidence>
<reference evidence="3" key="1">
    <citation type="journal article" date="2019" name="Int. J. Syst. Evol. Microbiol.">
        <title>The Global Catalogue of Microorganisms (GCM) 10K type strain sequencing project: providing services to taxonomists for standard genome sequencing and annotation.</title>
        <authorList>
            <consortium name="The Broad Institute Genomics Platform"/>
            <consortium name="The Broad Institute Genome Sequencing Center for Infectious Disease"/>
            <person name="Wu L."/>
            <person name="Ma J."/>
        </authorList>
    </citation>
    <scope>NUCLEOTIDE SEQUENCE [LARGE SCALE GENOMIC DNA]</scope>
    <source>
        <strain evidence="3">JCM 18532</strain>
    </source>
</reference>
<dbReference type="EMBL" id="BAABKN010000036">
    <property type="protein sequence ID" value="GAA4757881.1"/>
    <property type="molecule type" value="Genomic_DNA"/>
</dbReference>
<protein>
    <recommendedName>
        <fullName evidence="4">MFS transporter</fullName>
    </recommendedName>
</protein>
<proteinExistence type="predicted"/>
<dbReference type="InterPro" id="IPR036259">
    <property type="entry name" value="MFS_trans_sf"/>
</dbReference>
<keyword evidence="1" id="KW-0472">Membrane</keyword>
<dbReference type="SUPFAM" id="SSF103473">
    <property type="entry name" value="MFS general substrate transporter"/>
    <property type="match status" value="1"/>
</dbReference>
<organism evidence="2 3">
    <name type="scientific">Nocardioides endophyticus</name>
    <dbReference type="NCBI Taxonomy" id="1353775"/>
    <lineage>
        <taxon>Bacteria</taxon>
        <taxon>Bacillati</taxon>
        <taxon>Actinomycetota</taxon>
        <taxon>Actinomycetes</taxon>
        <taxon>Propionibacteriales</taxon>
        <taxon>Nocardioidaceae</taxon>
        <taxon>Nocardioides</taxon>
    </lineage>
</organism>
<keyword evidence="1" id="KW-1133">Transmembrane helix</keyword>
<dbReference type="Proteomes" id="UP001499882">
    <property type="component" value="Unassembled WGS sequence"/>
</dbReference>
<feature type="transmembrane region" description="Helical" evidence="1">
    <location>
        <begin position="122"/>
        <end position="143"/>
    </location>
</feature>
<evidence type="ECO:0000313" key="2">
    <source>
        <dbReference type="EMBL" id="GAA4757881.1"/>
    </source>
</evidence>
<evidence type="ECO:0000313" key="3">
    <source>
        <dbReference type="Proteomes" id="UP001499882"/>
    </source>
</evidence>
<evidence type="ECO:0008006" key="4">
    <source>
        <dbReference type="Google" id="ProtNLM"/>
    </source>
</evidence>
<comment type="caution">
    <text evidence="2">The sequence shown here is derived from an EMBL/GenBank/DDBJ whole genome shotgun (WGS) entry which is preliminary data.</text>
</comment>